<evidence type="ECO:0000256" key="1">
    <source>
        <dbReference type="SAM" id="MobiDB-lite"/>
    </source>
</evidence>
<dbReference type="EMBL" id="CQPA01000018">
    <property type="protein sequence ID" value="CNU32855.1"/>
    <property type="molecule type" value="Genomic_DNA"/>
</dbReference>
<dbReference type="AlphaFoldDB" id="A0A655CVY7"/>
<evidence type="ECO:0000313" key="2">
    <source>
        <dbReference type="EMBL" id="CNU32855.1"/>
    </source>
</evidence>
<sequence>MAQLIFRLPSVMSVETSKTSDAPLSMVPVATSKVPLPLPDLPSSPQLALPTLESSQAAVS</sequence>
<evidence type="ECO:0000313" key="3">
    <source>
        <dbReference type="Proteomes" id="UP000041314"/>
    </source>
</evidence>
<name>A0A655CVY7_SALET</name>
<protein>
    <submittedName>
        <fullName evidence="2">Uncharacterized protein</fullName>
    </submittedName>
</protein>
<proteinExistence type="predicted"/>
<feature type="region of interest" description="Disordered" evidence="1">
    <location>
        <begin position="40"/>
        <end position="60"/>
    </location>
</feature>
<reference evidence="2 3" key="1">
    <citation type="submission" date="2015-03" db="EMBL/GenBank/DDBJ databases">
        <authorList>
            <consortium name="Pathogen Informatics"/>
        </authorList>
    </citation>
    <scope>NUCLEOTIDE SEQUENCE [LARGE SCALE GENOMIC DNA]</scope>
    <source>
        <strain evidence="2 3">A1104</strain>
    </source>
</reference>
<organism evidence="2 3">
    <name type="scientific">Salmonella enterica subsp. enterica serovar Bovismorbificans</name>
    <dbReference type="NCBI Taxonomy" id="58097"/>
    <lineage>
        <taxon>Bacteria</taxon>
        <taxon>Pseudomonadati</taxon>
        <taxon>Pseudomonadota</taxon>
        <taxon>Gammaproteobacteria</taxon>
        <taxon>Enterobacterales</taxon>
        <taxon>Enterobacteriaceae</taxon>
        <taxon>Salmonella</taxon>
    </lineage>
</organism>
<gene>
    <name evidence="2" type="ORF">ERS008198_02503</name>
</gene>
<accession>A0A655CVY7</accession>
<dbReference type="Proteomes" id="UP000041314">
    <property type="component" value="Unassembled WGS sequence"/>
</dbReference>